<sequence>MRGLWLLLFLLLAPPLQAAPTTLHLMNNLSLPTDVLLNGVNNPWRGKTLRIGILSDNTSPYNILINNDFYGLNADYLSYVQQALGITLDLRGYPSLPALQSALAQGDIDLFYGIPLNALPSGMWASKPYYVSPLRVLRNRQNGRQVMVNSHDAQIAISKMTGMQAFDRISKLTRMSTCSITTFRLFTRC</sequence>
<keyword evidence="2" id="KW-0808">Transferase</keyword>
<evidence type="ECO:0000313" key="2">
    <source>
        <dbReference type="EMBL" id="STQ45700.1"/>
    </source>
</evidence>
<organism evidence="2 3">
    <name type="scientific">Ewingella americana</name>
    <dbReference type="NCBI Taxonomy" id="41202"/>
    <lineage>
        <taxon>Bacteria</taxon>
        <taxon>Pseudomonadati</taxon>
        <taxon>Pseudomonadota</taxon>
        <taxon>Gammaproteobacteria</taxon>
        <taxon>Enterobacterales</taxon>
        <taxon>Yersiniaceae</taxon>
        <taxon>Ewingella</taxon>
    </lineage>
</organism>
<proteinExistence type="predicted"/>
<dbReference type="GO" id="GO:0004673">
    <property type="term" value="F:protein histidine kinase activity"/>
    <property type="evidence" value="ECO:0007669"/>
    <property type="project" value="UniProtKB-EC"/>
</dbReference>
<feature type="chain" id="PRO_5016581540" evidence="1">
    <location>
        <begin position="19"/>
        <end position="189"/>
    </location>
</feature>
<reference evidence="2 3" key="1">
    <citation type="submission" date="2018-06" db="EMBL/GenBank/DDBJ databases">
        <authorList>
            <consortium name="Pathogen Informatics"/>
            <person name="Doyle S."/>
        </authorList>
    </citation>
    <scope>NUCLEOTIDE SEQUENCE [LARGE SCALE GENOMIC DNA]</scope>
    <source>
        <strain evidence="2 3">NCTC12157</strain>
    </source>
</reference>
<dbReference type="EMBL" id="UGGO01000001">
    <property type="protein sequence ID" value="STQ45700.1"/>
    <property type="molecule type" value="Genomic_DNA"/>
</dbReference>
<dbReference type="AlphaFoldDB" id="A0A377NF23"/>
<accession>A0A377NF23</accession>
<keyword evidence="1" id="KW-0732">Signal</keyword>
<dbReference type="EC" id="2.7.13.3" evidence="2"/>
<evidence type="ECO:0000313" key="3">
    <source>
        <dbReference type="Proteomes" id="UP000254304"/>
    </source>
</evidence>
<protein>
    <submittedName>
        <fullName evidence="2">Virulence sensor protein BvgS</fullName>
        <ecNumber evidence="2">2.7.13.3</ecNumber>
    </submittedName>
</protein>
<evidence type="ECO:0000256" key="1">
    <source>
        <dbReference type="SAM" id="SignalP"/>
    </source>
</evidence>
<dbReference type="Gene3D" id="3.40.190.10">
    <property type="entry name" value="Periplasmic binding protein-like II"/>
    <property type="match status" value="2"/>
</dbReference>
<dbReference type="Proteomes" id="UP000254304">
    <property type="component" value="Unassembled WGS sequence"/>
</dbReference>
<dbReference type="SUPFAM" id="SSF53850">
    <property type="entry name" value="Periplasmic binding protein-like II"/>
    <property type="match status" value="1"/>
</dbReference>
<gene>
    <name evidence="2" type="primary">bvgS_2</name>
    <name evidence="2" type="ORF">NCTC12157_03438</name>
</gene>
<feature type="signal peptide" evidence="1">
    <location>
        <begin position="1"/>
        <end position="18"/>
    </location>
</feature>
<name>A0A377NF23_9GAMM</name>